<dbReference type="Proteomes" id="UP000827092">
    <property type="component" value="Unassembled WGS sequence"/>
</dbReference>
<keyword evidence="3" id="KW-1185">Reference proteome</keyword>
<gene>
    <name evidence="2" type="ORF">JTE90_016617</name>
</gene>
<organism evidence="2 3">
    <name type="scientific">Oedothorax gibbosus</name>
    <dbReference type="NCBI Taxonomy" id="931172"/>
    <lineage>
        <taxon>Eukaryota</taxon>
        <taxon>Metazoa</taxon>
        <taxon>Ecdysozoa</taxon>
        <taxon>Arthropoda</taxon>
        <taxon>Chelicerata</taxon>
        <taxon>Arachnida</taxon>
        <taxon>Araneae</taxon>
        <taxon>Araneomorphae</taxon>
        <taxon>Entelegynae</taxon>
        <taxon>Araneoidea</taxon>
        <taxon>Linyphiidae</taxon>
        <taxon>Erigoninae</taxon>
        <taxon>Oedothorax</taxon>
    </lineage>
</organism>
<accession>A0AAV6UX83</accession>
<evidence type="ECO:0000313" key="2">
    <source>
        <dbReference type="EMBL" id="KAG8188950.1"/>
    </source>
</evidence>
<dbReference type="AlphaFoldDB" id="A0AAV6UX83"/>
<reference evidence="2 3" key="1">
    <citation type="journal article" date="2022" name="Nat. Ecol. Evol.">
        <title>A masculinizing supergene underlies an exaggerated male reproductive morph in a spider.</title>
        <authorList>
            <person name="Hendrickx F."/>
            <person name="De Corte Z."/>
            <person name="Sonet G."/>
            <person name="Van Belleghem S.M."/>
            <person name="Kostlbacher S."/>
            <person name="Vangestel C."/>
        </authorList>
    </citation>
    <scope>NUCLEOTIDE SEQUENCE [LARGE SCALE GENOMIC DNA]</scope>
    <source>
        <strain evidence="2">W744_W776</strain>
    </source>
</reference>
<protein>
    <submittedName>
        <fullName evidence="2">Uncharacterized protein</fullName>
    </submittedName>
</protein>
<feature type="region of interest" description="Disordered" evidence="1">
    <location>
        <begin position="1"/>
        <end position="20"/>
    </location>
</feature>
<dbReference type="EMBL" id="JAFNEN010000226">
    <property type="protein sequence ID" value="KAG8188950.1"/>
    <property type="molecule type" value="Genomic_DNA"/>
</dbReference>
<comment type="caution">
    <text evidence="2">The sequence shown here is derived from an EMBL/GenBank/DDBJ whole genome shotgun (WGS) entry which is preliminary data.</text>
</comment>
<evidence type="ECO:0000256" key="1">
    <source>
        <dbReference type="SAM" id="MobiDB-lite"/>
    </source>
</evidence>
<evidence type="ECO:0000313" key="3">
    <source>
        <dbReference type="Proteomes" id="UP000827092"/>
    </source>
</evidence>
<name>A0AAV6UX83_9ARAC</name>
<sequence length="106" mass="11551">MHYFGQSVRDLKTSSSNPHFPETKINKLTIAGTGSLPILPKEGAVTPLPDILPENRESGRNFRIQSCFVRLLDKVEVCEAKLVSDKTFSPGGGGFGLLGLFVFSIE</sequence>
<proteinExistence type="predicted"/>